<dbReference type="PANTHER" id="PTHR11815:SF10">
    <property type="entry name" value="SUCCINATE--COA LIGASE [GDP-FORMING] SUBUNIT BETA, MITOCHONDRIAL"/>
    <property type="match status" value="1"/>
</dbReference>
<comment type="similarity">
    <text evidence="2">Belongs to the succinate/malate CoA ligase beta subunit family.</text>
</comment>
<dbReference type="Gene3D" id="3.30.1490.20">
    <property type="entry name" value="ATP-grasp fold, A domain"/>
    <property type="match status" value="1"/>
</dbReference>
<dbReference type="Pfam" id="PF00549">
    <property type="entry name" value="Ligase_CoA"/>
    <property type="match status" value="1"/>
</dbReference>
<feature type="domain" description="ATP-citrate synthase/succinyl-CoA ligase C-terminal" evidence="8">
    <location>
        <begin position="247"/>
        <end position="359"/>
    </location>
</feature>
<gene>
    <name evidence="10" type="ORF">CHK_2743</name>
</gene>
<organism evidence="10 11">
    <name type="scientific">Christensenella hongkongensis</name>
    <dbReference type="NCBI Taxonomy" id="270498"/>
    <lineage>
        <taxon>Bacteria</taxon>
        <taxon>Bacillati</taxon>
        <taxon>Bacillota</taxon>
        <taxon>Clostridia</taxon>
        <taxon>Christensenellales</taxon>
        <taxon>Christensenellaceae</taxon>
        <taxon>Christensenella</taxon>
    </lineage>
</organism>
<evidence type="ECO:0000313" key="10">
    <source>
        <dbReference type="EMBL" id="KKI49723.1"/>
    </source>
</evidence>
<reference evidence="10 11" key="1">
    <citation type="submission" date="2015-04" db="EMBL/GenBank/DDBJ databases">
        <title>Draft genome sequence of bacteremic isolate Catabacter hongkongensis type strain HKU16T.</title>
        <authorList>
            <person name="Lau S.K."/>
            <person name="Teng J.L."/>
            <person name="Huang Y."/>
            <person name="Curreem S.O."/>
            <person name="Tsui S.K."/>
            <person name="Woo P.C."/>
        </authorList>
    </citation>
    <scope>NUCLEOTIDE SEQUENCE [LARGE SCALE GENOMIC DNA]</scope>
    <source>
        <strain evidence="10 11">HKU16</strain>
    </source>
</reference>
<dbReference type="AlphaFoldDB" id="A0A0M2NBT9"/>
<accession>A0A0M2NBT9</accession>
<evidence type="ECO:0000259" key="9">
    <source>
        <dbReference type="Pfam" id="PF08442"/>
    </source>
</evidence>
<dbReference type="GO" id="GO:0006099">
    <property type="term" value="P:tricarboxylic acid cycle"/>
    <property type="evidence" value="ECO:0007669"/>
    <property type="project" value="UniProtKB-KW"/>
</dbReference>
<dbReference type="SUPFAM" id="SSF52210">
    <property type="entry name" value="Succinyl-CoA synthetase domains"/>
    <property type="match status" value="1"/>
</dbReference>
<feature type="domain" description="ATP-grasp fold succinyl-CoA synthetase-type" evidence="9">
    <location>
        <begin position="1"/>
        <end position="186"/>
    </location>
</feature>
<dbReference type="InterPro" id="IPR005809">
    <property type="entry name" value="Succ_CoA_ligase-like_bsu"/>
</dbReference>
<comment type="cofactor">
    <cofactor evidence="1">
        <name>Mg(2+)</name>
        <dbReference type="ChEBI" id="CHEBI:18420"/>
    </cofactor>
</comment>
<dbReference type="GO" id="GO:0046872">
    <property type="term" value="F:metal ion binding"/>
    <property type="evidence" value="ECO:0007669"/>
    <property type="project" value="UniProtKB-KW"/>
</dbReference>
<dbReference type="EMBL" id="LAYJ01000123">
    <property type="protein sequence ID" value="KKI49723.1"/>
    <property type="molecule type" value="Genomic_DNA"/>
</dbReference>
<dbReference type="InterPro" id="IPR016102">
    <property type="entry name" value="Succinyl-CoA_synth-like"/>
</dbReference>
<evidence type="ECO:0000313" key="11">
    <source>
        <dbReference type="Proteomes" id="UP000034076"/>
    </source>
</evidence>
<dbReference type="Proteomes" id="UP000034076">
    <property type="component" value="Unassembled WGS sequence"/>
</dbReference>
<evidence type="ECO:0000256" key="6">
    <source>
        <dbReference type="ARBA" id="ARBA00022741"/>
    </source>
</evidence>
<dbReference type="Gene3D" id="3.40.50.261">
    <property type="entry name" value="Succinyl-CoA synthetase domains"/>
    <property type="match status" value="1"/>
</dbReference>
<dbReference type="GO" id="GO:0006104">
    <property type="term" value="P:succinyl-CoA metabolic process"/>
    <property type="evidence" value="ECO:0007669"/>
    <property type="project" value="TreeGrafter"/>
</dbReference>
<evidence type="ECO:0000256" key="7">
    <source>
        <dbReference type="ARBA" id="ARBA00022842"/>
    </source>
</evidence>
<keyword evidence="11" id="KW-1185">Reference proteome</keyword>
<evidence type="ECO:0000256" key="5">
    <source>
        <dbReference type="ARBA" id="ARBA00022723"/>
    </source>
</evidence>
<dbReference type="GO" id="GO:0004775">
    <property type="term" value="F:succinate-CoA ligase (ADP-forming) activity"/>
    <property type="evidence" value="ECO:0007669"/>
    <property type="project" value="UniProtKB-EC"/>
</dbReference>
<keyword evidence="4 10" id="KW-0436">Ligase</keyword>
<dbReference type="FunFam" id="3.30.470.20:FF:000002">
    <property type="entry name" value="Succinate--CoA ligase [ADP-forming] subunit beta"/>
    <property type="match status" value="1"/>
</dbReference>
<evidence type="ECO:0000259" key="8">
    <source>
        <dbReference type="Pfam" id="PF00549"/>
    </source>
</evidence>
<proteinExistence type="inferred from homology"/>
<keyword evidence="6" id="KW-0547">Nucleotide-binding</keyword>
<dbReference type="PATRIC" id="fig|270498.16.peg.2284"/>
<evidence type="ECO:0000256" key="4">
    <source>
        <dbReference type="ARBA" id="ARBA00022598"/>
    </source>
</evidence>
<dbReference type="Gene3D" id="3.30.470.20">
    <property type="entry name" value="ATP-grasp fold, B domain"/>
    <property type="match status" value="1"/>
</dbReference>
<evidence type="ECO:0000256" key="2">
    <source>
        <dbReference type="ARBA" id="ARBA00009182"/>
    </source>
</evidence>
<keyword evidence="3" id="KW-0816">Tricarboxylic acid cycle</keyword>
<dbReference type="SUPFAM" id="SSF56059">
    <property type="entry name" value="Glutathione synthetase ATP-binding domain-like"/>
    <property type="match status" value="1"/>
</dbReference>
<dbReference type="Pfam" id="PF08442">
    <property type="entry name" value="ATP-grasp_2"/>
    <property type="match status" value="1"/>
</dbReference>
<dbReference type="PANTHER" id="PTHR11815">
    <property type="entry name" value="SUCCINYL-COA SYNTHETASE BETA CHAIN"/>
    <property type="match status" value="1"/>
</dbReference>
<dbReference type="GO" id="GO:0005524">
    <property type="term" value="F:ATP binding"/>
    <property type="evidence" value="ECO:0007669"/>
    <property type="project" value="InterPro"/>
</dbReference>
<dbReference type="InterPro" id="IPR013650">
    <property type="entry name" value="ATP-grasp_succ-CoA_synth-type"/>
</dbReference>
<name>A0A0M2NBT9_9FIRM</name>
<dbReference type="EC" id="6.2.1.5" evidence="10"/>
<comment type="caution">
    <text evidence="10">The sequence shown here is derived from an EMBL/GenBank/DDBJ whole genome shotgun (WGS) entry which is preliminary data.</text>
</comment>
<dbReference type="InterPro" id="IPR005811">
    <property type="entry name" value="SUCC_ACL_C"/>
</dbReference>
<keyword evidence="7" id="KW-0460">Magnesium</keyword>
<evidence type="ECO:0000256" key="1">
    <source>
        <dbReference type="ARBA" id="ARBA00001946"/>
    </source>
</evidence>
<dbReference type="InterPro" id="IPR013815">
    <property type="entry name" value="ATP_grasp_subdomain_1"/>
</dbReference>
<dbReference type="GO" id="GO:0042709">
    <property type="term" value="C:succinate-CoA ligase complex"/>
    <property type="evidence" value="ECO:0007669"/>
    <property type="project" value="TreeGrafter"/>
</dbReference>
<keyword evidence="5" id="KW-0479">Metal-binding</keyword>
<dbReference type="STRING" id="270498.CHK_2743"/>
<evidence type="ECO:0000256" key="3">
    <source>
        <dbReference type="ARBA" id="ARBA00022532"/>
    </source>
</evidence>
<sequence length="373" mass="41088">MEKFDIPTMKGVVIDNLEGIPEKIETANLSYPVVIKAQVQIGGRGKAGGVKFADDAQQAAELCEKMLYMDIRGLKANELMIVEKASPVKEWYVSIMLDRLSKSPLLIFSPMGGMDIEETARTNPDKIAKVPMDPFRGVQNYTIDYAMDKTGADKQYKDQLKKIVEKLLEAFYAYNTMLIEINPLVVDASDQLIALDGKIEIDDSALYKLPDVVEYRDKMQDDQRVIDARGYGLHFVPVEEEGTIGVMSNGSGMLMSCIDLISKKGMTVGAALDLGGGATAEKIKKAVQIMMSGDKIDKVFICIFGGITRCDEVAKGAIMALEEEKGNKKVVLRMEGTNREQAAEIIASSDLPIEKADTLLHAVDVLWNMEKEA</sequence>
<protein>
    <submittedName>
        <fullName evidence="10">Succinyl-CoA ligase [ADP-forming] beta chain</fullName>
        <ecNumber evidence="10">6.2.1.5</ecNumber>
    </submittedName>
</protein>
<dbReference type="PIRSF" id="PIRSF001554">
    <property type="entry name" value="SucCS_beta"/>
    <property type="match status" value="1"/>
</dbReference>